<evidence type="ECO:0000313" key="3">
    <source>
        <dbReference type="EMBL" id="GFO03017.1"/>
    </source>
</evidence>
<proteinExistence type="predicted"/>
<dbReference type="Proteomes" id="UP000735302">
    <property type="component" value="Unassembled WGS sequence"/>
</dbReference>
<reference evidence="3 4" key="1">
    <citation type="journal article" date="2021" name="Elife">
        <title>Chloroplast acquisition without the gene transfer in kleptoplastic sea slugs, Plakobranchus ocellatus.</title>
        <authorList>
            <person name="Maeda T."/>
            <person name="Takahashi S."/>
            <person name="Yoshida T."/>
            <person name="Shimamura S."/>
            <person name="Takaki Y."/>
            <person name="Nagai Y."/>
            <person name="Toyoda A."/>
            <person name="Suzuki Y."/>
            <person name="Arimoto A."/>
            <person name="Ishii H."/>
            <person name="Satoh N."/>
            <person name="Nishiyama T."/>
            <person name="Hasebe M."/>
            <person name="Maruyama T."/>
            <person name="Minagawa J."/>
            <person name="Obokata J."/>
            <person name="Shigenobu S."/>
        </authorList>
    </citation>
    <scope>NUCLEOTIDE SEQUENCE [LARGE SCALE GENOMIC DNA]</scope>
</reference>
<name>A0AAV4A7W9_9GAST</name>
<sequence>MRQLRTYKQPGMKVRRTEIMKLPYPLLNIARLSGQDNLSKLFRAPLRNEELNIFAHDGFRSNYCALWFIASTISKADTLSREFSRICEQTSSDILELERRKRDTNRHINDLKKALNNVKSVQERRQLMEKIMEYKETGQKEMPLLETSARMSASQHSRDEDEL</sequence>
<dbReference type="AlphaFoldDB" id="A0AAV4A7W9"/>
<evidence type="ECO:0000256" key="1">
    <source>
        <dbReference type="SAM" id="Coils"/>
    </source>
</evidence>
<feature type="coiled-coil region" evidence="1">
    <location>
        <begin position="94"/>
        <end position="131"/>
    </location>
</feature>
<protein>
    <submittedName>
        <fullName evidence="3">Protein fam227b-like isoform x2</fullName>
    </submittedName>
</protein>
<feature type="region of interest" description="Disordered" evidence="2">
    <location>
        <begin position="138"/>
        <end position="163"/>
    </location>
</feature>
<gene>
    <name evidence="3" type="ORF">PoB_002952200</name>
</gene>
<comment type="caution">
    <text evidence="3">The sequence shown here is derived from an EMBL/GenBank/DDBJ whole genome shotgun (WGS) entry which is preliminary data.</text>
</comment>
<organism evidence="3 4">
    <name type="scientific">Plakobranchus ocellatus</name>
    <dbReference type="NCBI Taxonomy" id="259542"/>
    <lineage>
        <taxon>Eukaryota</taxon>
        <taxon>Metazoa</taxon>
        <taxon>Spiralia</taxon>
        <taxon>Lophotrochozoa</taxon>
        <taxon>Mollusca</taxon>
        <taxon>Gastropoda</taxon>
        <taxon>Heterobranchia</taxon>
        <taxon>Euthyneura</taxon>
        <taxon>Panpulmonata</taxon>
        <taxon>Sacoglossa</taxon>
        <taxon>Placobranchoidea</taxon>
        <taxon>Plakobranchidae</taxon>
        <taxon>Plakobranchus</taxon>
    </lineage>
</organism>
<evidence type="ECO:0000256" key="2">
    <source>
        <dbReference type="SAM" id="MobiDB-lite"/>
    </source>
</evidence>
<keyword evidence="4" id="KW-1185">Reference proteome</keyword>
<accession>A0AAV4A7W9</accession>
<keyword evidence="1" id="KW-0175">Coiled coil</keyword>
<dbReference type="EMBL" id="BLXT01003701">
    <property type="protein sequence ID" value="GFO03017.1"/>
    <property type="molecule type" value="Genomic_DNA"/>
</dbReference>
<evidence type="ECO:0000313" key="4">
    <source>
        <dbReference type="Proteomes" id="UP000735302"/>
    </source>
</evidence>